<reference evidence="3" key="1">
    <citation type="submission" date="2018-05" db="EMBL/GenBank/DDBJ databases">
        <authorList>
            <person name="Li X."/>
        </authorList>
    </citation>
    <scope>NUCLEOTIDE SEQUENCE [LARGE SCALE GENOMIC DNA]</scope>
    <source>
        <strain evidence="3">YIM 73061</strain>
    </source>
</reference>
<evidence type="ECO:0000313" key="3">
    <source>
        <dbReference type="Proteomes" id="UP000249725"/>
    </source>
</evidence>
<organism evidence="2 3">
    <name type="scientific">Phenylobacterium deserti</name>
    <dbReference type="NCBI Taxonomy" id="1914756"/>
    <lineage>
        <taxon>Bacteria</taxon>
        <taxon>Pseudomonadati</taxon>
        <taxon>Pseudomonadota</taxon>
        <taxon>Alphaproteobacteria</taxon>
        <taxon>Caulobacterales</taxon>
        <taxon>Caulobacteraceae</taxon>
        <taxon>Phenylobacterium</taxon>
    </lineage>
</organism>
<dbReference type="AlphaFoldDB" id="A0A328AWX5"/>
<evidence type="ECO:0000313" key="2">
    <source>
        <dbReference type="EMBL" id="RAK58084.1"/>
    </source>
</evidence>
<comment type="caution">
    <text evidence="2">The sequence shown here is derived from an EMBL/GenBank/DDBJ whole genome shotgun (WGS) entry which is preliminary data.</text>
</comment>
<accession>A0A328AWX5</accession>
<dbReference type="RefSeq" id="WP_111514534.1">
    <property type="nucleotide sequence ID" value="NZ_QFYR01000001.1"/>
</dbReference>
<proteinExistence type="predicted"/>
<dbReference type="EMBL" id="QFYR01000001">
    <property type="protein sequence ID" value="RAK58084.1"/>
    <property type="molecule type" value="Genomic_DNA"/>
</dbReference>
<keyword evidence="3" id="KW-1185">Reference proteome</keyword>
<sequence>MSEADDNNRSQPADAGESYDESGSPLHAAGAPNGKDRSRGSREGDPAADSVMPGREFGAGGQVDDGPDETAGAGS</sequence>
<protein>
    <submittedName>
        <fullName evidence="2">Uncharacterized protein</fullName>
    </submittedName>
</protein>
<gene>
    <name evidence="2" type="ORF">DJ018_09305</name>
</gene>
<feature type="region of interest" description="Disordered" evidence="1">
    <location>
        <begin position="1"/>
        <end position="75"/>
    </location>
</feature>
<evidence type="ECO:0000256" key="1">
    <source>
        <dbReference type="SAM" id="MobiDB-lite"/>
    </source>
</evidence>
<name>A0A328AWX5_9CAUL</name>
<feature type="compositionally biased region" description="Basic and acidic residues" evidence="1">
    <location>
        <begin position="34"/>
        <end position="45"/>
    </location>
</feature>
<dbReference type="Proteomes" id="UP000249725">
    <property type="component" value="Unassembled WGS sequence"/>
</dbReference>